<sequence length="531" mass="56994">MAKKYVPEGAFLACDKGTSPSTLRVSNNKNTTIYGVPMASELDFIPFFNIKPMGLCTNPLKWATGVSCLPSIVTGWQQPKDGVKINGSRMLLEDSFCDCIFGGKINIFFDRSAAVKFGVGEGKMPTDYIKEGFDWLAEQEKQNRKARDQFLPDWMKPVTGAVDWFNDLGSGLVEGAVNGVVGLGETIYQVGQDPIGTGEALWKMGSDAVGWASKGENWTNMANDSWNWASNGDNWGKAISDGAQWVQKNPRELGNAVGQFIPDAAAAVYSGGSSLGVSAAKVAGKEALEVGTKTALKEGVEAAAKKGAKEAVEEGTEKAAKEGLEAAGKRTTAEVMEQLAKHDGGDIAKVVTKDATEEAAEKAAKETAEKLADDVIELKPGGKGNWNKALNGKLKPNAKYKVGDKIYETDNLGRVKKVSGKLELGKLGRNNYQQGKSVTLKGGTKGVDEGGHLVGHQFKGAGEQINYVPMKGTLNQGAWKQMEGDWAKALKDGKKVDVDIQNIYSGSSQRPVGFKVKYTIDGKPYNRTFKN</sequence>
<dbReference type="InterPro" id="IPR044927">
    <property type="entry name" value="Endonuclea_NS_2"/>
</dbReference>
<feature type="domain" description="Type VII secretion system protein EssD-like" evidence="1">
    <location>
        <begin position="396"/>
        <end position="522"/>
    </location>
</feature>
<accession>A0AAJ3NFS9</accession>
<reference evidence="2 3" key="1">
    <citation type="submission" date="2016-06" db="EMBL/GenBank/DDBJ databases">
        <authorList>
            <person name="Nicholson A.C."/>
        </authorList>
    </citation>
    <scope>NUCLEOTIDE SEQUENCE [LARGE SCALE GENOMIC DNA]</scope>
    <source>
        <strain evidence="2 3">G4123</strain>
    </source>
</reference>
<dbReference type="AlphaFoldDB" id="A0AAJ3NFS9"/>
<gene>
    <name evidence="2" type="ORF">BAY32_15045</name>
</gene>
<dbReference type="InterPro" id="IPR044929">
    <property type="entry name" value="DNA/RNA_non-sp_Endonuclease_sf"/>
</dbReference>
<dbReference type="KEGG" id="ego:BBD34_00685"/>
<dbReference type="RefSeq" id="WP_078401994.1">
    <property type="nucleotide sequence ID" value="NZ_CP016377.1"/>
</dbReference>
<organism evidence="2 3">
    <name type="scientific">Elizabethkingia ursingii</name>
    <dbReference type="NCBI Taxonomy" id="1756150"/>
    <lineage>
        <taxon>Bacteria</taxon>
        <taxon>Pseudomonadati</taxon>
        <taxon>Bacteroidota</taxon>
        <taxon>Flavobacteriia</taxon>
        <taxon>Flavobacteriales</taxon>
        <taxon>Weeksellaceae</taxon>
        <taxon>Elizabethkingia</taxon>
    </lineage>
</organism>
<dbReference type="EMBL" id="MAIC01000003">
    <property type="protein sequence ID" value="OPB80339.1"/>
    <property type="molecule type" value="Genomic_DNA"/>
</dbReference>
<evidence type="ECO:0000313" key="3">
    <source>
        <dbReference type="Proteomes" id="UP000190816"/>
    </source>
</evidence>
<dbReference type="Pfam" id="PF13930">
    <property type="entry name" value="Endonuclea_NS_2"/>
    <property type="match status" value="1"/>
</dbReference>
<evidence type="ECO:0000259" key="1">
    <source>
        <dbReference type="Pfam" id="PF13930"/>
    </source>
</evidence>
<comment type="caution">
    <text evidence="2">The sequence shown here is derived from an EMBL/GenBank/DDBJ whole genome shotgun (WGS) entry which is preliminary data.</text>
</comment>
<name>A0AAJ3NFS9_9FLAO</name>
<dbReference type="Pfam" id="PF14107">
    <property type="entry name" value="DUF4280"/>
    <property type="match status" value="1"/>
</dbReference>
<dbReference type="InterPro" id="IPR025460">
    <property type="entry name" value="DUF4280"/>
</dbReference>
<evidence type="ECO:0000313" key="2">
    <source>
        <dbReference type="EMBL" id="OPB80339.1"/>
    </source>
</evidence>
<proteinExistence type="predicted"/>
<dbReference type="Gene3D" id="3.40.570.10">
    <property type="entry name" value="Extracellular Endonuclease, subunit A"/>
    <property type="match status" value="1"/>
</dbReference>
<dbReference type="Proteomes" id="UP000190816">
    <property type="component" value="Unassembled WGS sequence"/>
</dbReference>
<protein>
    <recommendedName>
        <fullName evidence="1">Type VII secretion system protein EssD-like domain-containing protein</fullName>
    </recommendedName>
</protein>